<evidence type="ECO:0000313" key="1">
    <source>
        <dbReference type="EMBL" id="OOV41424.1"/>
    </source>
</evidence>
<gene>
    <name evidence="1" type="ORF">B1J93_12675</name>
</gene>
<evidence type="ECO:0000313" key="2">
    <source>
        <dbReference type="Proteomes" id="UP000191008"/>
    </source>
</evidence>
<organism evidence="1 2">
    <name type="scientific">Leptospira kirschneri serovar Pomona</name>
    <dbReference type="NCBI Taxonomy" id="561005"/>
    <lineage>
        <taxon>Bacteria</taxon>
        <taxon>Pseudomonadati</taxon>
        <taxon>Spirochaetota</taxon>
        <taxon>Spirochaetia</taxon>
        <taxon>Leptospirales</taxon>
        <taxon>Leptospiraceae</taxon>
        <taxon>Leptospira</taxon>
    </lineage>
</organism>
<proteinExistence type="predicted"/>
<dbReference type="AlphaFoldDB" id="A0A1T1DKP9"/>
<reference evidence="1 2" key="1">
    <citation type="submission" date="2017-02" db="EMBL/GenBank/DDBJ databases">
        <title>Comparative genomic analysis of Brazilian Leptospira kirschneri strains of different serogroups.</title>
        <authorList>
            <person name="Moreno L.Z."/>
            <person name="Miraglia F."/>
            <person name="Kremer F.S."/>
            <person name="Eslabao M.R."/>
            <person name="Lilenbaum W."/>
            <person name="Dellagostin O.A."/>
            <person name="Moreno A.M."/>
        </authorList>
    </citation>
    <scope>NUCLEOTIDE SEQUENCE [LARGE SCALE GENOMIC DNA]</scope>
    <source>
        <strain evidence="1 2">M110/06</strain>
    </source>
</reference>
<protein>
    <submittedName>
        <fullName evidence="1">Uncharacterized protein</fullName>
    </submittedName>
</protein>
<comment type="caution">
    <text evidence="1">The sequence shown here is derived from an EMBL/GenBank/DDBJ whole genome shotgun (WGS) entry which is preliminary data.</text>
</comment>
<sequence>MFFVDRERFVKAAVIDVSFFKGRKKSSLFRLSFRFYAGKELWNFKGHESNSNISEAIRKSY</sequence>
<name>A0A1T1DKP9_9LEPT</name>
<dbReference type="EMBL" id="MVIT01000070">
    <property type="protein sequence ID" value="OOV41424.1"/>
    <property type="molecule type" value="Genomic_DNA"/>
</dbReference>
<dbReference type="Proteomes" id="UP000191008">
    <property type="component" value="Unassembled WGS sequence"/>
</dbReference>
<accession>A0A1T1DKP9</accession>